<keyword evidence="2" id="KW-1185">Reference proteome</keyword>
<reference evidence="1 2" key="1">
    <citation type="submission" date="2014-01" db="EMBL/GenBank/DDBJ databases">
        <title>Full genme sequencing of cellulolytic bacterium Gynuella sunshinyii YC6258T gen. nov., sp. nov.</title>
        <authorList>
            <person name="Khan H."/>
            <person name="Chung E.J."/>
            <person name="Chung Y.R."/>
        </authorList>
    </citation>
    <scope>NUCLEOTIDE SEQUENCE [LARGE SCALE GENOMIC DNA]</scope>
    <source>
        <strain evidence="1 2">YC6258</strain>
    </source>
</reference>
<sequence length="47" mass="5607">MKHKHAKATGHTIGLKSVRTRQHDQVHAIYDYCLIWFKNYIRIAISR</sequence>
<dbReference type="EMBL" id="CP007142">
    <property type="protein sequence ID" value="AJQ97666.1"/>
    <property type="molecule type" value="Genomic_DNA"/>
</dbReference>
<dbReference type="AlphaFoldDB" id="A0A0C5VU12"/>
<name>A0A0C5VU12_9GAMM</name>
<protein>
    <submittedName>
        <fullName evidence="1">Uncharacterized protein</fullName>
    </submittedName>
</protein>
<organism evidence="1 2">
    <name type="scientific">Gynuella sunshinyii YC6258</name>
    <dbReference type="NCBI Taxonomy" id="1445510"/>
    <lineage>
        <taxon>Bacteria</taxon>
        <taxon>Pseudomonadati</taxon>
        <taxon>Pseudomonadota</taxon>
        <taxon>Gammaproteobacteria</taxon>
        <taxon>Oceanospirillales</taxon>
        <taxon>Saccharospirillaceae</taxon>
        <taxon>Gynuella</taxon>
    </lineage>
</organism>
<evidence type="ECO:0000313" key="2">
    <source>
        <dbReference type="Proteomes" id="UP000032266"/>
    </source>
</evidence>
<accession>A0A0C5VU12</accession>
<dbReference type="STRING" id="1445510.YC6258_05638"/>
<evidence type="ECO:0000313" key="1">
    <source>
        <dbReference type="EMBL" id="AJQ97666.1"/>
    </source>
</evidence>
<gene>
    <name evidence="1" type="ORF">YC6258_05638</name>
</gene>
<dbReference type="KEGG" id="gsn:YC6258_05638"/>
<dbReference type="Proteomes" id="UP000032266">
    <property type="component" value="Chromosome"/>
</dbReference>
<proteinExistence type="predicted"/>
<dbReference type="HOGENOM" id="CLU_3168673_0_0_6"/>